<gene>
    <name evidence="6" type="ORF">FB558_3868</name>
</gene>
<keyword evidence="3" id="KW-0813">Transport</keyword>
<comment type="similarity">
    <text evidence="2">Belongs to the bacterial solute-binding protein 5 family.</text>
</comment>
<reference evidence="6 7" key="1">
    <citation type="submission" date="2019-06" db="EMBL/GenBank/DDBJ databases">
        <title>Sequencing the genomes of 1000 actinobacteria strains.</title>
        <authorList>
            <person name="Klenk H.-P."/>
        </authorList>
    </citation>
    <scope>NUCLEOTIDE SEQUENCE [LARGE SCALE GENOMIC DNA]</scope>
    <source>
        <strain evidence="6 7">DSM 45301</strain>
    </source>
</reference>
<dbReference type="GO" id="GO:0030313">
    <property type="term" value="C:cell envelope"/>
    <property type="evidence" value="ECO:0007669"/>
    <property type="project" value="UniProtKB-SubCell"/>
</dbReference>
<dbReference type="Gene3D" id="3.10.105.10">
    <property type="entry name" value="Dipeptide-binding Protein, Domain 3"/>
    <property type="match status" value="1"/>
</dbReference>
<evidence type="ECO:0000256" key="1">
    <source>
        <dbReference type="ARBA" id="ARBA00004196"/>
    </source>
</evidence>
<evidence type="ECO:0000313" key="6">
    <source>
        <dbReference type="EMBL" id="TQM11310.1"/>
    </source>
</evidence>
<dbReference type="OrthoDB" id="9803988at2"/>
<dbReference type="InterPro" id="IPR030678">
    <property type="entry name" value="Peptide/Ni-bd"/>
</dbReference>
<dbReference type="Gene3D" id="3.40.190.10">
    <property type="entry name" value="Periplasmic binding protein-like II"/>
    <property type="match status" value="1"/>
</dbReference>
<evidence type="ECO:0000259" key="5">
    <source>
        <dbReference type="Pfam" id="PF00496"/>
    </source>
</evidence>
<dbReference type="PANTHER" id="PTHR30290:SF10">
    <property type="entry name" value="PERIPLASMIC OLIGOPEPTIDE-BINDING PROTEIN-RELATED"/>
    <property type="match status" value="1"/>
</dbReference>
<feature type="domain" description="Solute-binding protein family 5" evidence="5">
    <location>
        <begin position="85"/>
        <end position="399"/>
    </location>
</feature>
<dbReference type="AlphaFoldDB" id="A0A543DPQ7"/>
<protein>
    <submittedName>
        <fullName evidence="6">Peptide/nickel transport system substrate-binding protein</fullName>
    </submittedName>
</protein>
<keyword evidence="7" id="KW-1185">Reference proteome</keyword>
<dbReference type="GO" id="GO:0042597">
    <property type="term" value="C:periplasmic space"/>
    <property type="evidence" value="ECO:0007669"/>
    <property type="project" value="UniProtKB-ARBA"/>
</dbReference>
<dbReference type="Gene3D" id="3.90.76.10">
    <property type="entry name" value="Dipeptide-binding Protein, Domain 1"/>
    <property type="match status" value="1"/>
</dbReference>
<evidence type="ECO:0000256" key="3">
    <source>
        <dbReference type="ARBA" id="ARBA00022448"/>
    </source>
</evidence>
<organism evidence="6 7">
    <name type="scientific">Pseudonocardia kunmingensis</name>
    <dbReference type="NCBI Taxonomy" id="630975"/>
    <lineage>
        <taxon>Bacteria</taxon>
        <taxon>Bacillati</taxon>
        <taxon>Actinomycetota</taxon>
        <taxon>Actinomycetes</taxon>
        <taxon>Pseudonocardiales</taxon>
        <taxon>Pseudonocardiaceae</taxon>
        <taxon>Pseudonocardia</taxon>
    </lineage>
</organism>
<name>A0A543DPQ7_9PSEU</name>
<dbReference type="Proteomes" id="UP000315677">
    <property type="component" value="Unassembled WGS sequence"/>
</dbReference>
<keyword evidence="4" id="KW-0732">Signal</keyword>
<dbReference type="Pfam" id="PF00496">
    <property type="entry name" value="SBP_bac_5"/>
    <property type="match status" value="1"/>
</dbReference>
<dbReference type="InterPro" id="IPR039424">
    <property type="entry name" value="SBP_5"/>
</dbReference>
<dbReference type="SUPFAM" id="SSF53850">
    <property type="entry name" value="Periplasmic binding protein-like II"/>
    <property type="match status" value="1"/>
</dbReference>
<dbReference type="InterPro" id="IPR000914">
    <property type="entry name" value="SBP_5_dom"/>
</dbReference>
<sequence>MSPRSRLWKGLAVVLVLGVLAGCGGGGSDESPAAGAVDDSAVLRAGWTVGPTSLDPHMATAEVVWFRFGMTSIYDRLFTVNAAGEVEGMLVDSWEYTEDGLQLTMTLREDVTFRDGTPLDASAVKLSLDRARTQQSPVVKARMAAVTAVEVPAPYEVRLTLDGPTPAVPYILAENSGFILHPDLVTSGDPATETNGSGAYSVESFTPGESLVLVRDRTDYWDPEAAKIARIEHRAVPDFQAFSNALAAGQIDIGQFQPNNVASIEGRRGLQAVPVPQGISSDLLFNRAVAPMDDLRVRQAINLAIDREAITQALYPGSEPKYQYYREGLQGHDPSLGPIGRDVERAKALLAEAGHPNGVDLGEMLVSTATTAGLLDVVLEQLAEVGIRADAVTVDALQIFPRWAEGRSAALLQFSSTGLEPGAGASTSWGPQLNPAGTTPEFDRILAAAADNRLSQEERNAGYQELNRFLREQAWSSPITWINYPWVMTERLQGFSAEMDYATTLGPYDFRYLSMQADS</sequence>
<accession>A0A543DPQ7</accession>
<evidence type="ECO:0000256" key="2">
    <source>
        <dbReference type="ARBA" id="ARBA00005695"/>
    </source>
</evidence>
<comment type="caution">
    <text evidence="6">The sequence shown here is derived from an EMBL/GenBank/DDBJ whole genome shotgun (WGS) entry which is preliminary data.</text>
</comment>
<dbReference type="GO" id="GO:0015833">
    <property type="term" value="P:peptide transport"/>
    <property type="evidence" value="ECO:0007669"/>
    <property type="project" value="TreeGrafter"/>
</dbReference>
<evidence type="ECO:0000313" key="7">
    <source>
        <dbReference type="Proteomes" id="UP000315677"/>
    </source>
</evidence>
<comment type="subcellular location">
    <subcellularLocation>
        <location evidence="1">Cell envelope</location>
    </subcellularLocation>
</comment>
<dbReference type="EMBL" id="VFPA01000002">
    <property type="protein sequence ID" value="TQM11310.1"/>
    <property type="molecule type" value="Genomic_DNA"/>
</dbReference>
<evidence type="ECO:0000256" key="4">
    <source>
        <dbReference type="ARBA" id="ARBA00022729"/>
    </source>
</evidence>
<proteinExistence type="inferred from homology"/>
<dbReference type="RefSeq" id="WP_142055361.1">
    <property type="nucleotide sequence ID" value="NZ_VFPA01000002.1"/>
</dbReference>
<dbReference type="GO" id="GO:0043190">
    <property type="term" value="C:ATP-binding cassette (ABC) transporter complex"/>
    <property type="evidence" value="ECO:0007669"/>
    <property type="project" value="InterPro"/>
</dbReference>
<dbReference type="PIRSF" id="PIRSF002741">
    <property type="entry name" value="MppA"/>
    <property type="match status" value="1"/>
</dbReference>
<dbReference type="PANTHER" id="PTHR30290">
    <property type="entry name" value="PERIPLASMIC BINDING COMPONENT OF ABC TRANSPORTER"/>
    <property type="match status" value="1"/>
</dbReference>
<dbReference type="GO" id="GO:1904680">
    <property type="term" value="F:peptide transmembrane transporter activity"/>
    <property type="evidence" value="ECO:0007669"/>
    <property type="project" value="TreeGrafter"/>
</dbReference>
<dbReference type="PROSITE" id="PS51257">
    <property type="entry name" value="PROKAR_LIPOPROTEIN"/>
    <property type="match status" value="1"/>
</dbReference>